<evidence type="ECO:0000259" key="3">
    <source>
        <dbReference type="Pfam" id="PF05183"/>
    </source>
</evidence>
<dbReference type="Pfam" id="PF05183">
    <property type="entry name" value="RdRP"/>
    <property type="match status" value="1"/>
</dbReference>
<proteinExistence type="inferred from homology"/>
<comment type="caution">
    <text evidence="4">The sequence shown here is derived from an EMBL/GenBank/DDBJ whole genome shotgun (WGS) entry which is preliminary data.</text>
</comment>
<accession>A0A9P5U2K5</accession>
<dbReference type="GO" id="GO:0003723">
    <property type="term" value="F:RNA binding"/>
    <property type="evidence" value="ECO:0007669"/>
    <property type="project" value="UniProtKB-KW"/>
</dbReference>
<feature type="compositionally biased region" description="Acidic residues" evidence="2">
    <location>
        <begin position="107"/>
        <end position="123"/>
    </location>
</feature>
<evidence type="ECO:0000313" key="5">
    <source>
        <dbReference type="Proteomes" id="UP000772434"/>
    </source>
</evidence>
<dbReference type="Proteomes" id="UP000772434">
    <property type="component" value="Unassembled WGS sequence"/>
</dbReference>
<dbReference type="OrthoDB" id="10055769at2759"/>
<dbReference type="GO" id="GO:0030422">
    <property type="term" value="P:siRNA processing"/>
    <property type="evidence" value="ECO:0007669"/>
    <property type="project" value="TreeGrafter"/>
</dbReference>
<comment type="catalytic activity">
    <reaction evidence="1">
        <text>RNA(n) + a ribonucleoside 5'-triphosphate = RNA(n+1) + diphosphate</text>
        <dbReference type="Rhea" id="RHEA:21248"/>
        <dbReference type="Rhea" id="RHEA-COMP:14527"/>
        <dbReference type="Rhea" id="RHEA-COMP:17342"/>
        <dbReference type="ChEBI" id="CHEBI:33019"/>
        <dbReference type="ChEBI" id="CHEBI:61557"/>
        <dbReference type="ChEBI" id="CHEBI:140395"/>
        <dbReference type="EC" id="2.7.7.48"/>
    </reaction>
</comment>
<dbReference type="EC" id="2.7.7.48" evidence="1"/>
<organism evidence="4 5">
    <name type="scientific">Rhodocollybia butyracea</name>
    <dbReference type="NCBI Taxonomy" id="206335"/>
    <lineage>
        <taxon>Eukaryota</taxon>
        <taxon>Fungi</taxon>
        <taxon>Dikarya</taxon>
        <taxon>Basidiomycota</taxon>
        <taxon>Agaricomycotina</taxon>
        <taxon>Agaricomycetes</taxon>
        <taxon>Agaricomycetidae</taxon>
        <taxon>Agaricales</taxon>
        <taxon>Marasmiineae</taxon>
        <taxon>Omphalotaceae</taxon>
        <taxon>Rhodocollybia</taxon>
    </lineage>
</organism>
<comment type="similarity">
    <text evidence="1">Belongs to the RdRP family.</text>
</comment>
<feature type="compositionally biased region" description="Polar residues" evidence="2">
    <location>
        <begin position="23"/>
        <end position="35"/>
    </location>
</feature>
<name>A0A9P5U2K5_9AGAR</name>
<protein>
    <recommendedName>
        <fullName evidence="1">RNA-dependent RNA polymerase</fullName>
        <ecNumber evidence="1">2.7.7.48</ecNumber>
    </recommendedName>
</protein>
<keyword evidence="5" id="KW-1185">Reference proteome</keyword>
<evidence type="ECO:0000256" key="2">
    <source>
        <dbReference type="SAM" id="MobiDB-lite"/>
    </source>
</evidence>
<dbReference type="PANTHER" id="PTHR23079">
    <property type="entry name" value="RNA-DEPENDENT RNA POLYMERASE"/>
    <property type="match status" value="1"/>
</dbReference>
<dbReference type="GO" id="GO:0031380">
    <property type="term" value="C:nuclear RNA-directed RNA polymerase complex"/>
    <property type="evidence" value="ECO:0007669"/>
    <property type="project" value="TreeGrafter"/>
</dbReference>
<feature type="region of interest" description="Disordered" evidence="2">
    <location>
        <begin position="23"/>
        <end position="149"/>
    </location>
</feature>
<dbReference type="AlphaFoldDB" id="A0A9P5U2K5"/>
<dbReference type="InterPro" id="IPR007855">
    <property type="entry name" value="RDRP"/>
</dbReference>
<reference evidence="4" key="1">
    <citation type="submission" date="2020-11" db="EMBL/GenBank/DDBJ databases">
        <authorList>
            <consortium name="DOE Joint Genome Institute"/>
            <person name="Ahrendt S."/>
            <person name="Riley R."/>
            <person name="Andreopoulos W."/>
            <person name="Labutti K."/>
            <person name="Pangilinan J."/>
            <person name="Ruiz-Duenas F.J."/>
            <person name="Barrasa J.M."/>
            <person name="Sanchez-Garcia M."/>
            <person name="Camarero S."/>
            <person name="Miyauchi S."/>
            <person name="Serrano A."/>
            <person name="Linde D."/>
            <person name="Babiker R."/>
            <person name="Drula E."/>
            <person name="Ayuso-Fernandez I."/>
            <person name="Pacheco R."/>
            <person name="Padilla G."/>
            <person name="Ferreira P."/>
            <person name="Barriuso J."/>
            <person name="Kellner H."/>
            <person name="Castanera R."/>
            <person name="Alfaro M."/>
            <person name="Ramirez L."/>
            <person name="Pisabarro A.G."/>
            <person name="Kuo A."/>
            <person name="Tritt A."/>
            <person name="Lipzen A."/>
            <person name="He G."/>
            <person name="Yan M."/>
            <person name="Ng V."/>
            <person name="Cullen D."/>
            <person name="Martin F."/>
            <person name="Rosso M.-N."/>
            <person name="Henrissat B."/>
            <person name="Hibbett D."/>
            <person name="Martinez A.T."/>
            <person name="Grigoriev I.V."/>
        </authorList>
    </citation>
    <scope>NUCLEOTIDE SEQUENCE</scope>
    <source>
        <strain evidence="4">AH 40177</strain>
    </source>
</reference>
<dbReference type="EMBL" id="JADNRY010000116">
    <property type="protein sequence ID" value="KAF9064755.1"/>
    <property type="molecule type" value="Genomic_DNA"/>
</dbReference>
<evidence type="ECO:0000313" key="4">
    <source>
        <dbReference type="EMBL" id="KAF9064755.1"/>
    </source>
</evidence>
<dbReference type="PANTHER" id="PTHR23079:SF14">
    <property type="entry name" value="RNA-DEPENDENT RNA POLYMERASE"/>
    <property type="match status" value="1"/>
</dbReference>
<dbReference type="GO" id="GO:0003968">
    <property type="term" value="F:RNA-directed RNA polymerase activity"/>
    <property type="evidence" value="ECO:0007669"/>
    <property type="project" value="UniProtKB-KW"/>
</dbReference>
<sequence>MSKNSEDLFDSDGSEWLEELTQKLTVNSPLNTPVTTPRKAQKTQNTSSRTVKAPVASANEGVSQSVVRVQGSPSRAPKTSPILKKSTPRFPRVPRPNDLKLVWISSSDDEPNDEPETETETDSSEASSLFDNRPGPSRETTVSSVASFPAPARRDRDFLSLPTVTVPKPVFNPNITVSLPQSFGLPSPVSDDPFMSTSVITPSASEVSSPLSFTDVLPSTAPTVSGFNTSQIFPNGEDLHMMRYIIVHDAKTQELFDKPGALVPWGTQFELSRGVLSKKWTWEKVREKVKYFSGKSDEETLHTVGYVMTDRAPPKICRSDIGQEYDREQIAILENRERGLGLMDGLFHGVDKWFGGQIQQTASLMFRNESQKLYFQLHPPEMRRSTRFARKFGSRRVLQIRIHADLLRGDTKKRVMKFLNQKFVLNGRVFAPTPPKESTVYLVEVAEDFERIPRQDLGDSHRMSLGEVLDWHNPMGLNAKQPITKYAARAALALSNTVPALIFEVQNIHFIEDIVAEDNEDPKPKAAKVLTDGCGLINKAALLAIAAALNYPSMPTAVQGRIAGSKGLWTIYPDDKHTSSDTPQIWIRDSQRKIAYPHFNSIPNYASDPPARHYKSLERAHRIFDLCHSALPSLSMTGPMFSLKGQSVLNLWSNGIATETFKDLMEKGLQELIEPLIRWDTQQFGMVALWDAVNKIGKVSHTRTVRLAATKARALGLVGRDYGKDDADDSTDGGYELASTAAASRNEVSGAPFNIYETTLELIQAGFHPARDEILWSSLQKILELALKGAIEKLSIPLPEGSAVQAFVIPDPLGVLKENEIYYRSSIPLKDPTTQTLFNVVTGEVLIGRYPLRVRTDIQKVVAVDIPELEKYKDVIIVPVKPSCDPVLGMVSLMSKCAGGDLDGDELFLIWLKVLVNSFQPLPSVVLPPEDLSINFESEVENLDAFFTRAEQITTPAAQSALIEILLGGLTDSSVGMYDWFHDKAYRTYGYDSPEAIRLAFLFNELLDAPKTGKKLLPTVHDSDNKVGTRLKNALEKQDKSSSTFVFDVLEVFSEKLLKASLEKFNALPKSIPKSSVLLEPYIVAQQLCQTSTVSAAAATNISETSTYISPDSVAKALSVARRSDLRLIERHVDQAYQMFCSKAGSSHDYSSQYPSQTKKKKSKPDLMSEVIVFYAEDIPGLSGTFQNVDEIKASYAYHKGRTFYFAKTVAFRSLCERQVKASSESGAPSLRLFDEMKSLSGGAKRLLQS</sequence>
<keyword evidence="1" id="KW-0548">Nucleotidyltransferase</keyword>
<feature type="domain" description="RDRP core" evidence="3">
    <location>
        <begin position="376"/>
        <end position="1017"/>
    </location>
</feature>
<feature type="compositionally biased region" description="Low complexity" evidence="2">
    <location>
        <begin position="61"/>
        <end position="75"/>
    </location>
</feature>
<evidence type="ECO:0000256" key="1">
    <source>
        <dbReference type="RuleBase" id="RU363098"/>
    </source>
</evidence>
<dbReference type="InterPro" id="IPR057596">
    <property type="entry name" value="RDRP_core"/>
</dbReference>
<gene>
    <name evidence="4" type="ORF">BDP27DRAFT_1405204</name>
</gene>
<keyword evidence="1" id="KW-0808">Transferase</keyword>
<keyword evidence="1" id="KW-0694">RNA-binding</keyword>
<keyword evidence="1" id="KW-0696">RNA-directed RNA polymerase</keyword>